<dbReference type="Proteomes" id="UP001408789">
    <property type="component" value="Unassembled WGS sequence"/>
</dbReference>
<dbReference type="Pfam" id="PF12937">
    <property type="entry name" value="F-box-like"/>
    <property type="match status" value="1"/>
</dbReference>
<keyword evidence="3" id="KW-1185">Reference proteome</keyword>
<dbReference type="InterPro" id="IPR036047">
    <property type="entry name" value="F-box-like_dom_sf"/>
</dbReference>
<sequence length="439" mass="49840">MDKLPHALLLQILSRLDDSADVARCRVASKAFDTVSPDLRSIHLRSTLKWYLDSSSTAIKPFKAVFLDLISQLIIVKSVRISLEDPIEFKPNIDDFCLTDGGFAKEWLPRVSESLKSLSVFGLPSQSQRKSMFLPLISTYCQNLVNLTLKYGWLSVHNMNPMPMLTSLTLNRLKLQDKHLNKLNKCLPNLQVLTFIGVKGLKHPKIHLPKLRTCRWFIYDHTPTLALITPNLIILDISCFRPTAIYVEAPMLSHVYILFAVLTYPNPLTVNNCGNLKLLFLDSTYTGSLLSEFPVTKTVETLTLESRNEAPRFPGDPRLTLQKVFMVFPNVSSLCIEPGAWSELEACLDSEGWELLDGRKGLKEIRVYLMIVDPSLTFSCIARVLDQCVGLSDISVAIHGEDIGARSKIFFTECMARCWPGLKWRWGIWNKHMEDLWLN</sequence>
<evidence type="ECO:0000313" key="2">
    <source>
        <dbReference type="EMBL" id="KAK9048365.1"/>
    </source>
</evidence>
<feature type="domain" description="F-box" evidence="1">
    <location>
        <begin position="2"/>
        <end position="36"/>
    </location>
</feature>
<dbReference type="SUPFAM" id="SSF81383">
    <property type="entry name" value="F-box domain"/>
    <property type="match status" value="1"/>
</dbReference>
<dbReference type="InterPro" id="IPR032675">
    <property type="entry name" value="LRR_dom_sf"/>
</dbReference>
<dbReference type="InterPro" id="IPR044809">
    <property type="entry name" value="AUF1-like"/>
</dbReference>
<accession>A0AAP0C6T8</accession>
<proteinExistence type="predicted"/>
<organism evidence="2 3">
    <name type="scientific">Deinandra increscens subsp. villosa</name>
    <dbReference type="NCBI Taxonomy" id="3103831"/>
    <lineage>
        <taxon>Eukaryota</taxon>
        <taxon>Viridiplantae</taxon>
        <taxon>Streptophyta</taxon>
        <taxon>Embryophyta</taxon>
        <taxon>Tracheophyta</taxon>
        <taxon>Spermatophyta</taxon>
        <taxon>Magnoliopsida</taxon>
        <taxon>eudicotyledons</taxon>
        <taxon>Gunneridae</taxon>
        <taxon>Pentapetalae</taxon>
        <taxon>asterids</taxon>
        <taxon>campanulids</taxon>
        <taxon>Asterales</taxon>
        <taxon>Asteraceae</taxon>
        <taxon>Asteroideae</taxon>
        <taxon>Heliantheae alliance</taxon>
        <taxon>Madieae</taxon>
        <taxon>Madiinae</taxon>
        <taxon>Deinandra</taxon>
    </lineage>
</organism>
<reference evidence="2 3" key="1">
    <citation type="submission" date="2024-04" db="EMBL/GenBank/DDBJ databases">
        <title>The reference genome of an endangered Asteraceae, Deinandra increscens subsp. villosa, native to the Central Coast of California.</title>
        <authorList>
            <person name="Guilliams M."/>
            <person name="Hasenstab-Lehman K."/>
            <person name="Meyer R."/>
            <person name="Mcevoy S."/>
        </authorList>
    </citation>
    <scope>NUCLEOTIDE SEQUENCE [LARGE SCALE GENOMIC DNA]</scope>
    <source>
        <tissue evidence="2">Leaf</tissue>
    </source>
</reference>
<dbReference type="SUPFAM" id="SSF52047">
    <property type="entry name" value="RNI-like"/>
    <property type="match status" value="1"/>
</dbReference>
<evidence type="ECO:0000313" key="3">
    <source>
        <dbReference type="Proteomes" id="UP001408789"/>
    </source>
</evidence>
<dbReference type="Gene3D" id="3.80.10.10">
    <property type="entry name" value="Ribonuclease Inhibitor"/>
    <property type="match status" value="1"/>
</dbReference>
<gene>
    <name evidence="2" type="ORF">SSX86_032673</name>
</gene>
<protein>
    <recommendedName>
        <fullName evidence="1">F-box domain-containing protein</fullName>
    </recommendedName>
</protein>
<dbReference type="EMBL" id="JBCNJP010012889">
    <property type="protein sequence ID" value="KAK9048365.1"/>
    <property type="molecule type" value="Genomic_DNA"/>
</dbReference>
<evidence type="ECO:0000259" key="1">
    <source>
        <dbReference type="Pfam" id="PF12937"/>
    </source>
</evidence>
<dbReference type="InterPro" id="IPR001810">
    <property type="entry name" value="F-box_dom"/>
</dbReference>
<dbReference type="AlphaFoldDB" id="A0AAP0C6T8"/>
<name>A0AAP0C6T8_9ASTR</name>
<comment type="caution">
    <text evidence="2">The sequence shown here is derived from an EMBL/GenBank/DDBJ whole genome shotgun (WGS) entry which is preliminary data.</text>
</comment>
<dbReference type="PANTHER" id="PTHR31215">
    <property type="entry name" value="OS05G0510400 PROTEIN-RELATED"/>
    <property type="match status" value="1"/>
</dbReference>